<accession>A0A9E7V205</accession>
<evidence type="ECO:0000313" key="1">
    <source>
        <dbReference type="EMBL" id="UYL95399.1"/>
    </source>
</evidence>
<keyword evidence="1" id="KW-0696">RNA-directed RNA polymerase</keyword>
<protein>
    <submittedName>
        <fullName evidence="1">RNA-dependent RNA polymerase</fullName>
    </submittedName>
</protein>
<reference evidence="1" key="1">
    <citation type="submission" date="2022-05" db="EMBL/GenBank/DDBJ databases">
        <authorList>
            <person name="Cao W."/>
            <person name="Jia N."/>
            <person name="Lam T.T.-Y."/>
            <person name="Ni X."/>
            <person name="Liu J."/>
        </authorList>
    </citation>
    <scope>NUCLEOTIDE SEQUENCE</scope>
    <source>
        <strain evidence="1">TIGMIC 6</strain>
    </source>
</reference>
<organism evidence="1">
    <name type="scientific">Zhangzhou Narna tick virus 4</name>
    <dbReference type="NCBI Taxonomy" id="2972250"/>
    <lineage>
        <taxon>Viruses</taxon>
        <taxon>Riboviria</taxon>
        <taxon>Orthornavirae</taxon>
        <taxon>Lenarviricota</taxon>
        <taxon>Amabiliviricetes</taxon>
        <taxon>Wolframvirales</taxon>
        <taxon>Narnaviridae</taxon>
    </lineage>
</organism>
<dbReference type="EMBL" id="ON746448">
    <property type="protein sequence ID" value="UYL95399.1"/>
    <property type="molecule type" value="Genomic_RNA"/>
</dbReference>
<proteinExistence type="predicted"/>
<name>A0A9E7V205_9VIRU</name>
<keyword evidence="1" id="KW-0548">Nucleotidyltransferase</keyword>
<dbReference type="GO" id="GO:0003968">
    <property type="term" value="F:RNA-directed RNA polymerase activity"/>
    <property type="evidence" value="ECO:0007669"/>
    <property type="project" value="UniProtKB-KW"/>
</dbReference>
<keyword evidence="1" id="KW-0808">Transferase</keyword>
<sequence>MLPHVQTWLPTGTIVDAGALAGRDEGLDLRLNAYPDPDSWFAGGLSRDNKLPSLLDYRIAEFSPNSKQARRRLRFLDEVPRDAKRHLAGFYMSNGLLSKEVAHRLSRFPVKEIERIERVWLSIEDSLLLSSPEVFLEDEGDFVKTIFRWVVSKMVTSGYEVLLKDYKAWTQFIKTRAIKANVVSKGVPHFPGFTPEGVYTWCNCKWLDGVIRRGLKSKGEATRVAHLTSTRGLPPPTGEMIQGALAKHRALLAAPAADISPERMQTVRLLAKRIGKRVQRSQVQQNLQNPEHVSLTNSSSFAYTRTDGGRAAEVQQEFGLWAESHGVPRTHVLGLPIEQGVNWLSVIVQPRSEDLSMYAFGDPLEGTIVGDRRAGYDSNLGYQILQCAAEAGIKREILDERYNVVGYPHVRASVSSEPGGKARIVTANEWWVTILLQPLGHVLTSLLEEIPSARAGLSRAEPAWEWAQDLQRSKDPSTVDRLYESMELLTSDLSEATDHCHRDLSRQMMEGFFEGMNIHTDVGYLKMAIDLLVCRKMLHSNLRP</sequence>